<evidence type="ECO:0000313" key="4">
    <source>
        <dbReference type="Proteomes" id="UP001175271"/>
    </source>
</evidence>
<sequence length="664" mass="75215">MRLVALLLLSPVFVQVSSLISPIFEKYEKVQNARLNKQSYEAVHRLHFSWYMTSIKALMGQLGKEIFRELNPEDQVQFARCLDNIDNQGDLTYGARCLVKARRRRDINPLRTPINNSKSAFVQAPELRRKTIKFPQQIQKSANQEFLKPVVIKVKGRFDRVRPEISSLYRQRKLKAGKDKSRFWQFESYRTRAKRSEYRLITNSVTKSDNDIIKVKSMDRLNSLAEAPKTSAIRKVTNLITRITQDKQTTYKPGDWVKTYNHLLDLKETMEEKKQMPGARAFDYRLFDLVMDNDKPTKSPKEKMHGPSLMDAAIDLVESVTGKKNRKVREQSNVRFMSPRIAPLMPDKMETKSRHLSPSILAFYNDEAEGGIASIPKVLEATGMTPKDRDSVIEMLMEVSGARKNVNMALDILNHLNFRGLKGEVLEVTERLSGAFKTLAKSFFGYQEDDIKNRGFTFLETNQIERIYRDHGVNNPNDVDFNLHEYGNLSRSDREAALWERIELLAENTTETHHRHKRTLVSIASPTVLSPYMFTPIFGLSILGPVVLSPSLFSPLILNPSVLGPFVLSPAVAMPFILSPYLLSPYVLTPIVMAPFILNPYVLSPNIINPYVLSPLVLSPLVLCPDVLSPQALGGAILSPSVASPAVLTESYLMASVLSPSFLS</sequence>
<evidence type="ECO:0000256" key="1">
    <source>
        <dbReference type="SAM" id="Phobius"/>
    </source>
</evidence>
<feature type="transmembrane region" description="Helical" evidence="1">
    <location>
        <begin position="529"/>
        <end position="549"/>
    </location>
</feature>
<accession>A0AA39LDK8</accession>
<keyword evidence="1" id="KW-0812">Transmembrane</keyword>
<dbReference type="Proteomes" id="UP001175271">
    <property type="component" value="Unassembled WGS sequence"/>
</dbReference>
<dbReference type="Pfam" id="PF04870">
    <property type="entry name" value="Moulting_cycle"/>
    <property type="match status" value="1"/>
</dbReference>
<keyword evidence="4" id="KW-1185">Reference proteome</keyword>
<feature type="chain" id="PRO_5041294387" evidence="2">
    <location>
        <begin position="19"/>
        <end position="664"/>
    </location>
</feature>
<proteinExistence type="predicted"/>
<keyword evidence="1" id="KW-0472">Membrane</keyword>
<comment type="caution">
    <text evidence="3">The sequence shown here is derived from an EMBL/GenBank/DDBJ whole genome shotgun (WGS) entry which is preliminary data.</text>
</comment>
<dbReference type="EMBL" id="JAUCMV010000005">
    <property type="protein sequence ID" value="KAK0393856.1"/>
    <property type="molecule type" value="Genomic_DNA"/>
</dbReference>
<dbReference type="PANTHER" id="PTHR21523">
    <property type="match status" value="1"/>
</dbReference>
<feature type="transmembrane region" description="Helical" evidence="1">
    <location>
        <begin position="556"/>
        <end position="577"/>
    </location>
</feature>
<keyword evidence="2" id="KW-0732">Signal</keyword>
<dbReference type="AlphaFoldDB" id="A0AA39LDK8"/>
<feature type="transmembrane region" description="Helical" evidence="1">
    <location>
        <begin position="583"/>
        <end position="603"/>
    </location>
</feature>
<name>A0AA39LDK8_9BILA</name>
<gene>
    <name evidence="3" type="ORF">QR680_000435</name>
</gene>
<keyword evidence="1" id="KW-1133">Transmembrane helix</keyword>
<dbReference type="InterPro" id="IPR006954">
    <property type="entry name" value="Mlt-10-like"/>
</dbReference>
<reference evidence="3" key="1">
    <citation type="submission" date="2023-06" db="EMBL/GenBank/DDBJ databases">
        <title>Genomic analysis of the entomopathogenic nematode Steinernema hermaphroditum.</title>
        <authorList>
            <person name="Schwarz E.M."/>
            <person name="Heppert J.K."/>
            <person name="Baniya A."/>
            <person name="Schwartz H.T."/>
            <person name="Tan C.-H."/>
            <person name="Antoshechkin I."/>
            <person name="Sternberg P.W."/>
            <person name="Goodrich-Blair H."/>
            <person name="Dillman A.R."/>
        </authorList>
    </citation>
    <scope>NUCLEOTIDE SEQUENCE</scope>
    <source>
        <strain evidence="3">PS9179</strain>
        <tissue evidence="3">Whole animal</tissue>
    </source>
</reference>
<evidence type="ECO:0000256" key="2">
    <source>
        <dbReference type="SAM" id="SignalP"/>
    </source>
</evidence>
<organism evidence="3 4">
    <name type="scientific">Steinernema hermaphroditum</name>
    <dbReference type="NCBI Taxonomy" id="289476"/>
    <lineage>
        <taxon>Eukaryota</taxon>
        <taxon>Metazoa</taxon>
        <taxon>Ecdysozoa</taxon>
        <taxon>Nematoda</taxon>
        <taxon>Chromadorea</taxon>
        <taxon>Rhabditida</taxon>
        <taxon>Tylenchina</taxon>
        <taxon>Panagrolaimomorpha</taxon>
        <taxon>Strongyloidoidea</taxon>
        <taxon>Steinernematidae</taxon>
        <taxon>Steinernema</taxon>
    </lineage>
</organism>
<feature type="signal peptide" evidence="2">
    <location>
        <begin position="1"/>
        <end position="18"/>
    </location>
</feature>
<evidence type="ECO:0000313" key="3">
    <source>
        <dbReference type="EMBL" id="KAK0393856.1"/>
    </source>
</evidence>
<dbReference type="PANTHER" id="PTHR21523:SF44">
    <property type="entry name" value="MLT-TEN (MLT-10) RELATED"/>
    <property type="match status" value="1"/>
</dbReference>
<protein>
    <submittedName>
        <fullName evidence="3">Uncharacterized protein</fullName>
    </submittedName>
</protein>